<proteinExistence type="predicted"/>
<dbReference type="EMBL" id="CCFA01003078">
    <property type="protein sequence ID" value="CDW98302.1"/>
    <property type="molecule type" value="Genomic_DNA"/>
</dbReference>
<feature type="region of interest" description="Disordered" evidence="1">
    <location>
        <begin position="41"/>
        <end position="65"/>
    </location>
</feature>
<name>A0A0F7S5U0_9BASI</name>
<reference evidence="3" key="1">
    <citation type="submission" date="2014-06" db="EMBL/GenBank/DDBJ databases">
        <authorList>
            <person name="Berkman P.J."/>
        </authorList>
    </citation>
    <scope>NUCLEOTIDE SEQUENCE [LARGE SCALE GENOMIC DNA]</scope>
</reference>
<accession>A0A0F7S5U0</accession>
<protein>
    <submittedName>
        <fullName evidence="2">Uncharacterized protein</fullName>
    </submittedName>
</protein>
<organism evidence="2 3">
    <name type="scientific">Sporisorium scitamineum</name>
    <dbReference type="NCBI Taxonomy" id="49012"/>
    <lineage>
        <taxon>Eukaryota</taxon>
        <taxon>Fungi</taxon>
        <taxon>Dikarya</taxon>
        <taxon>Basidiomycota</taxon>
        <taxon>Ustilaginomycotina</taxon>
        <taxon>Ustilaginomycetes</taxon>
        <taxon>Ustilaginales</taxon>
        <taxon>Ustilaginaceae</taxon>
        <taxon>Sporisorium</taxon>
    </lineage>
</organism>
<gene>
    <name evidence="2" type="primary">SSCI51820.1</name>
</gene>
<keyword evidence="3" id="KW-1185">Reference proteome</keyword>
<dbReference type="AlphaFoldDB" id="A0A0F7S5U0"/>
<dbReference type="Proteomes" id="UP000242770">
    <property type="component" value="Unassembled WGS sequence"/>
</dbReference>
<sequence>MFLLVVAGLAAAGLLALMLLIAIARCIAHDQLRRDNLRKSYSFDDSHPPSSSSSKHRSSVNDKFTSTPANLATARSLRRTMTKKKLGSFARRTQDGSVLIEVGDEVFAVPPHLADSYRERMLREKRSQSDLTAVVEDGGLFGSVKPKYLTDGGPDGDEEQARAKYDSMLGGGGVGRSLSQRLGDRLRALKASAPVDEKVDRGVYSFDGQHQQVGAMRQADLGRPVVTTGGAGLNQSLPLGKQPVNLTEQLKSSNVQRTLLVHLPSRHNRANQHPNSSSHC</sequence>
<evidence type="ECO:0000256" key="1">
    <source>
        <dbReference type="SAM" id="MobiDB-lite"/>
    </source>
</evidence>
<evidence type="ECO:0000313" key="2">
    <source>
        <dbReference type="EMBL" id="CDW98302.1"/>
    </source>
</evidence>
<evidence type="ECO:0000313" key="3">
    <source>
        <dbReference type="Proteomes" id="UP000242770"/>
    </source>
</evidence>
<dbReference type="STRING" id="49012.A0A0F7S5U0"/>